<dbReference type="Proteomes" id="UP001596091">
    <property type="component" value="Unassembled WGS sequence"/>
</dbReference>
<dbReference type="Gene3D" id="1.20.120.450">
    <property type="entry name" value="dinb family like domain"/>
    <property type="match status" value="1"/>
</dbReference>
<reference evidence="3" key="1">
    <citation type="journal article" date="2019" name="Int. J. Syst. Evol. Microbiol.">
        <title>The Global Catalogue of Microorganisms (GCM) 10K type strain sequencing project: providing services to taxonomists for standard genome sequencing and annotation.</title>
        <authorList>
            <consortium name="The Broad Institute Genomics Platform"/>
            <consortium name="The Broad Institute Genome Sequencing Center for Infectious Disease"/>
            <person name="Wu L."/>
            <person name="Ma J."/>
        </authorList>
    </citation>
    <scope>NUCLEOTIDE SEQUENCE [LARGE SCALE GENOMIC DNA]</scope>
    <source>
        <strain evidence="3">JCM 4087</strain>
    </source>
</reference>
<evidence type="ECO:0000259" key="1">
    <source>
        <dbReference type="Pfam" id="PF12867"/>
    </source>
</evidence>
<dbReference type="RefSeq" id="WP_263332906.1">
    <property type="nucleotide sequence ID" value="NZ_JAGSYH010000001.1"/>
</dbReference>
<dbReference type="Pfam" id="PF12867">
    <property type="entry name" value="DinB_2"/>
    <property type="match status" value="1"/>
</dbReference>
<organism evidence="2 3">
    <name type="scientific">Acidicapsa dinghuensis</name>
    <dbReference type="NCBI Taxonomy" id="2218256"/>
    <lineage>
        <taxon>Bacteria</taxon>
        <taxon>Pseudomonadati</taxon>
        <taxon>Acidobacteriota</taxon>
        <taxon>Terriglobia</taxon>
        <taxon>Terriglobales</taxon>
        <taxon>Acidobacteriaceae</taxon>
        <taxon>Acidicapsa</taxon>
    </lineage>
</organism>
<feature type="domain" description="DinB-like" evidence="1">
    <location>
        <begin position="32"/>
        <end position="161"/>
    </location>
</feature>
<name>A0ABW1EKW8_9BACT</name>
<protein>
    <submittedName>
        <fullName evidence="2">DinB family protein</fullName>
    </submittedName>
</protein>
<dbReference type="EMBL" id="JBHSPH010000010">
    <property type="protein sequence ID" value="MFC5864599.1"/>
    <property type="molecule type" value="Genomic_DNA"/>
</dbReference>
<dbReference type="InterPro" id="IPR034660">
    <property type="entry name" value="DinB/YfiT-like"/>
</dbReference>
<evidence type="ECO:0000313" key="3">
    <source>
        <dbReference type="Proteomes" id="UP001596091"/>
    </source>
</evidence>
<comment type="caution">
    <text evidence="2">The sequence shown here is derived from an EMBL/GenBank/DDBJ whole genome shotgun (WGS) entry which is preliminary data.</text>
</comment>
<sequence>MSSSAATPYIEPWMRGTYADVPAAGRAVLHALDLALEDITKWTAGLTDEEVHHQPYGLPTIAFHLRHIARSVDRILTYAEGNQLAPEQLAKLKAEQLGEETLAQLIAEVEVSFVDASQRIRVLATADLETFRGVGRKQLPTSIGGAMIHVADHTQRHVGQVVTTAKLLVAMRGPEPAVEIKQEA</sequence>
<evidence type="ECO:0000313" key="2">
    <source>
        <dbReference type="EMBL" id="MFC5864599.1"/>
    </source>
</evidence>
<accession>A0ABW1EKW8</accession>
<gene>
    <name evidence="2" type="ORF">ACFPT7_19985</name>
</gene>
<dbReference type="SUPFAM" id="SSF109854">
    <property type="entry name" value="DinB/YfiT-like putative metalloenzymes"/>
    <property type="match status" value="1"/>
</dbReference>
<keyword evidence="3" id="KW-1185">Reference proteome</keyword>
<proteinExistence type="predicted"/>
<dbReference type="InterPro" id="IPR024775">
    <property type="entry name" value="DinB-like"/>
</dbReference>